<keyword evidence="1" id="KW-0175">Coiled coil</keyword>
<dbReference type="EMBL" id="CP031223">
    <property type="protein sequence ID" value="QFG00753.1"/>
    <property type="molecule type" value="Genomic_DNA"/>
</dbReference>
<feature type="chain" id="PRO_5038668343" evidence="2">
    <location>
        <begin position="22"/>
        <end position="430"/>
    </location>
</feature>
<protein>
    <submittedName>
        <fullName evidence="3">Carbohydrate ABC transporter substrate-binding protein</fullName>
    </submittedName>
</protein>
<dbReference type="Proteomes" id="UP000325517">
    <property type="component" value="Chromosome"/>
</dbReference>
<dbReference type="OrthoDB" id="9768630at2"/>
<dbReference type="PANTHER" id="PTHR43649">
    <property type="entry name" value="ARABINOSE-BINDING PROTEIN-RELATED"/>
    <property type="match status" value="1"/>
</dbReference>
<dbReference type="PROSITE" id="PS51257">
    <property type="entry name" value="PROKAR_LIPOPROTEIN"/>
    <property type="match status" value="1"/>
</dbReference>
<organism evidence="3 4">
    <name type="scientific">Psychrobacillus glaciei</name>
    <dbReference type="NCBI Taxonomy" id="2283160"/>
    <lineage>
        <taxon>Bacteria</taxon>
        <taxon>Bacillati</taxon>
        <taxon>Bacillota</taxon>
        <taxon>Bacilli</taxon>
        <taxon>Bacillales</taxon>
        <taxon>Bacillaceae</taxon>
        <taxon>Psychrobacillus</taxon>
    </lineage>
</organism>
<feature type="coiled-coil region" evidence="1">
    <location>
        <begin position="50"/>
        <end position="77"/>
    </location>
</feature>
<dbReference type="Gene3D" id="3.40.190.10">
    <property type="entry name" value="Periplasmic binding protein-like II"/>
    <property type="match status" value="1"/>
</dbReference>
<dbReference type="SUPFAM" id="SSF53850">
    <property type="entry name" value="Periplasmic binding protein-like II"/>
    <property type="match status" value="1"/>
</dbReference>
<dbReference type="AlphaFoldDB" id="A0A5J6STH5"/>
<accession>A0A5J6STH5</accession>
<feature type="signal peptide" evidence="2">
    <location>
        <begin position="1"/>
        <end position="21"/>
    </location>
</feature>
<gene>
    <name evidence="3" type="ORF">PB01_19195</name>
</gene>
<proteinExistence type="predicted"/>
<dbReference type="InterPro" id="IPR006059">
    <property type="entry name" value="SBP"/>
</dbReference>
<dbReference type="RefSeq" id="WP_151701630.1">
    <property type="nucleotide sequence ID" value="NZ_CP031223.1"/>
</dbReference>
<name>A0A5J6STH5_9BACI</name>
<keyword evidence="4" id="KW-1185">Reference proteome</keyword>
<sequence>MKFKKWLFVCFSIFLALLITACSSDKTSNTSEESGSKEEQITLNFWMFGATGYEELAKEYEKEHQNIKIKIKTSETADHHNNLFTALSAGSGAPDIATLEVDQLDRFRDAQDRFVNLYDMKADEVKNQYLDWKWKIAENDDGKFLMGLPTDIGPKGLYYRTDVFEAAGLPTAPEEVSALITTPEQFKQVALQIKEKTGKPMVASMEMMYRAQLDALEESYFDKEGNLLIEKPGNGVKDAYNLAVDMNKLGVVGNFAMWSPEWANAVNDGSFAVELGAAWLKGWMEGNAPDAVGKFRVATLPKEYSGNWGGSYIAIPKETKHAQEAYDFIKWLVSPENQLKSFKSNGLFPSSPVVYDMAEFKEASDEFFGGQSTQTVFAQSAQKIGMVYKGKDYTSVHDEILAALVNVQGGADSEEEWHAAIKRIKTKLNR</sequence>
<dbReference type="InterPro" id="IPR050490">
    <property type="entry name" value="Bact_solute-bd_prot1"/>
</dbReference>
<evidence type="ECO:0000313" key="4">
    <source>
        <dbReference type="Proteomes" id="UP000325517"/>
    </source>
</evidence>
<evidence type="ECO:0000313" key="3">
    <source>
        <dbReference type="EMBL" id="QFG00753.1"/>
    </source>
</evidence>
<keyword evidence="2" id="KW-0732">Signal</keyword>
<reference evidence="3 4" key="1">
    <citation type="submission" date="2018-07" db="EMBL/GenBank/DDBJ databases">
        <title>Complete genome sequence of Psychrobacillus sp. PB01, isolated from iceberg, and comparative genome analysis of Psychrobacillus strains.</title>
        <authorList>
            <person name="Lee P.C."/>
        </authorList>
    </citation>
    <scope>NUCLEOTIDE SEQUENCE [LARGE SCALE GENOMIC DNA]</scope>
    <source>
        <strain evidence="3 4">PB01</strain>
    </source>
</reference>
<dbReference type="PANTHER" id="PTHR43649:SF32">
    <property type="entry name" value="SUGAR BINDING SECRETED PROTEIN"/>
    <property type="match status" value="1"/>
</dbReference>
<evidence type="ECO:0000256" key="2">
    <source>
        <dbReference type="SAM" id="SignalP"/>
    </source>
</evidence>
<dbReference type="KEGG" id="psyo:PB01_19195"/>
<evidence type="ECO:0000256" key="1">
    <source>
        <dbReference type="SAM" id="Coils"/>
    </source>
</evidence>
<dbReference type="Pfam" id="PF01547">
    <property type="entry name" value="SBP_bac_1"/>
    <property type="match status" value="1"/>
</dbReference>